<proteinExistence type="predicted"/>
<keyword evidence="2" id="KW-1185">Reference proteome</keyword>
<name>A0ACD1HZ34_9EURO</name>
<dbReference type="Proteomes" id="UP000249748">
    <property type="component" value="Unassembled WGS sequence"/>
</dbReference>
<organism evidence="1 2">
    <name type="scientific">Aspergillus costaricaensis CBS 115574</name>
    <dbReference type="NCBI Taxonomy" id="1448317"/>
    <lineage>
        <taxon>Eukaryota</taxon>
        <taxon>Fungi</taxon>
        <taxon>Dikarya</taxon>
        <taxon>Ascomycota</taxon>
        <taxon>Pezizomycotina</taxon>
        <taxon>Eurotiomycetes</taxon>
        <taxon>Eurotiomycetidae</taxon>
        <taxon>Eurotiales</taxon>
        <taxon>Aspergillaceae</taxon>
        <taxon>Aspergillus</taxon>
        <taxon>Aspergillus subgen. Circumdati</taxon>
    </lineage>
</organism>
<protein>
    <submittedName>
        <fullName evidence="1">Uncharacterized protein</fullName>
    </submittedName>
</protein>
<sequence>MREGTQERLGISPWHCLVESESQVSGGDEVEQEWDPSTCLLQSGADVRSTWLQRQPTGNLASLNSDVLFLGSVQLDRIKNAIRAGGSPALFRGKLQRTSFSKMHDGNRTKSAV</sequence>
<evidence type="ECO:0000313" key="1">
    <source>
        <dbReference type="EMBL" id="RAK83271.1"/>
    </source>
</evidence>
<accession>A0ACD1HZ34</accession>
<gene>
    <name evidence="1" type="ORF">BO79DRAFT_222750</name>
</gene>
<reference evidence="1" key="1">
    <citation type="submission" date="2018-02" db="EMBL/GenBank/DDBJ databases">
        <title>The genomes of Aspergillus section Nigri reveals drivers in fungal speciation.</title>
        <authorList>
            <consortium name="DOE Joint Genome Institute"/>
            <person name="Vesth T.C."/>
            <person name="Nybo J."/>
            <person name="Theobald S."/>
            <person name="Brandl J."/>
            <person name="Frisvad J.C."/>
            <person name="Nielsen K.F."/>
            <person name="Lyhne E.K."/>
            <person name="Kogle M.E."/>
            <person name="Kuo A."/>
            <person name="Riley R."/>
            <person name="Clum A."/>
            <person name="Nolan M."/>
            <person name="Lipzen A."/>
            <person name="Salamov A."/>
            <person name="Henrissat B."/>
            <person name="Wiebenga A."/>
            <person name="De vries R.P."/>
            <person name="Grigoriev I.V."/>
            <person name="Mortensen U.H."/>
            <person name="Andersen M.R."/>
            <person name="Baker S.E."/>
        </authorList>
    </citation>
    <scope>NUCLEOTIDE SEQUENCE</scope>
    <source>
        <strain evidence="1">CBS 115574</strain>
    </source>
</reference>
<evidence type="ECO:0000313" key="2">
    <source>
        <dbReference type="Proteomes" id="UP000249748"/>
    </source>
</evidence>
<dbReference type="EMBL" id="KZ824594">
    <property type="protein sequence ID" value="RAK83271.1"/>
    <property type="molecule type" value="Genomic_DNA"/>
</dbReference>